<dbReference type="InterPro" id="IPR006143">
    <property type="entry name" value="RND_pump_MFP"/>
</dbReference>
<evidence type="ECO:0000313" key="5">
    <source>
        <dbReference type="Proteomes" id="UP001165267"/>
    </source>
</evidence>
<dbReference type="RefSeq" id="WP_257510664.1">
    <property type="nucleotide sequence ID" value="NZ_JANKHG010000005.1"/>
</dbReference>
<feature type="domain" description="Multidrug resistance protein MdtA-like C-terminal permuted SH3" evidence="2">
    <location>
        <begin position="331"/>
        <end position="371"/>
    </location>
</feature>
<evidence type="ECO:0000313" key="4">
    <source>
        <dbReference type="EMBL" id="MCR2745409.1"/>
    </source>
</evidence>
<dbReference type="NCBIfam" id="TIGR01730">
    <property type="entry name" value="RND_mfp"/>
    <property type="match status" value="1"/>
</dbReference>
<evidence type="ECO:0000259" key="3">
    <source>
        <dbReference type="Pfam" id="PF25973"/>
    </source>
</evidence>
<dbReference type="PANTHER" id="PTHR30469">
    <property type="entry name" value="MULTIDRUG RESISTANCE PROTEIN MDTA"/>
    <property type="match status" value="1"/>
</dbReference>
<comment type="caution">
    <text evidence="4">The sequence shown here is derived from an EMBL/GenBank/DDBJ whole genome shotgun (WGS) entry which is preliminary data.</text>
</comment>
<sequence length="398" mass="42835">MSQQSFFKRKWVQIGLAVGVITLGVIGSEVLVATAPTASRKPPEKVARLVTTEPVQAGNHNVSLLGYGVVQAEQQITLQARVSGAVKRIGDKFVPGATFKKGDVLIELDNTDYRIELQTAQANLAQAQSTFTSEQGNQVVAQSDFDLLGMNVDERERALILRKPQLEAARATVQSAQAGVERAKVNLERTILRAPFDGVVVSREASVGAQVSATTALGVLASSKAFWISVAVPQADLKWIRFPTGNQPGSTVCVSDASSAEQNCHPGRVLSLQTSVQDSGRQAQVLVEVPRNFGPQHQPLLLAQYVKVRFDGIELQNVFKLAPSSVHDSNVWVNDNGELDIRPVNIAYRAADYVLIDRGLSNGENIVTSNLGSPVNRMAIRTNEPSQTPSPATEAAKP</sequence>
<dbReference type="EMBL" id="JANKHG010000005">
    <property type="protein sequence ID" value="MCR2745409.1"/>
    <property type="molecule type" value="Genomic_DNA"/>
</dbReference>
<comment type="similarity">
    <text evidence="1">Belongs to the membrane fusion protein (MFP) (TC 8.A.1) family.</text>
</comment>
<gene>
    <name evidence="4" type="ORF">NSP04_01960</name>
</gene>
<keyword evidence="5" id="KW-1185">Reference proteome</keyword>
<dbReference type="Gene3D" id="2.40.420.20">
    <property type="match status" value="1"/>
</dbReference>
<dbReference type="Gene3D" id="2.40.30.170">
    <property type="match status" value="1"/>
</dbReference>
<evidence type="ECO:0000259" key="2">
    <source>
        <dbReference type="Pfam" id="PF25967"/>
    </source>
</evidence>
<feature type="domain" description="CzcB-like barrel-sandwich hybrid" evidence="3">
    <location>
        <begin position="77"/>
        <end position="220"/>
    </location>
</feature>
<dbReference type="Gene3D" id="2.40.50.100">
    <property type="match status" value="1"/>
</dbReference>
<dbReference type="Gene3D" id="1.10.287.470">
    <property type="entry name" value="Helix hairpin bin"/>
    <property type="match status" value="1"/>
</dbReference>
<proteinExistence type="inferred from homology"/>
<name>A0ABT1XE47_9BURK</name>
<dbReference type="Pfam" id="PF25973">
    <property type="entry name" value="BSH_CzcB"/>
    <property type="match status" value="1"/>
</dbReference>
<evidence type="ECO:0000256" key="1">
    <source>
        <dbReference type="ARBA" id="ARBA00009477"/>
    </source>
</evidence>
<dbReference type="InterPro" id="IPR058627">
    <property type="entry name" value="MdtA-like_C"/>
</dbReference>
<dbReference type="SUPFAM" id="SSF111369">
    <property type="entry name" value="HlyD-like secretion proteins"/>
    <property type="match status" value="1"/>
</dbReference>
<dbReference type="Pfam" id="PF25967">
    <property type="entry name" value="RND-MFP_C"/>
    <property type="match status" value="1"/>
</dbReference>
<dbReference type="InterPro" id="IPR058647">
    <property type="entry name" value="BSH_CzcB-like"/>
</dbReference>
<organism evidence="4 5">
    <name type="scientific">Limnobacter parvus</name>
    <dbReference type="NCBI Taxonomy" id="2939690"/>
    <lineage>
        <taxon>Bacteria</taxon>
        <taxon>Pseudomonadati</taxon>
        <taxon>Pseudomonadota</taxon>
        <taxon>Betaproteobacteria</taxon>
        <taxon>Burkholderiales</taxon>
        <taxon>Burkholderiaceae</taxon>
        <taxon>Limnobacter</taxon>
    </lineage>
</organism>
<reference evidence="4" key="1">
    <citation type="submission" date="2022-07" db="EMBL/GenBank/DDBJ databases">
        <authorList>
            <person name="Xamxidin M."/>
        </authorList>
    </citation>
    <scope>NUCLEOTIDE SEQUENCE</scope>
    <source>
        <strain evidence="4">YS8-69</strain>
    </source>
</reference>
<accession>A0ABT1XE47</accession>
<dbReference type="Proteomes" id="UP001165267">
    <property type="component" value="Unassembled WGS sequence"/>
</dbReference>
<protein>
    <submittedName>
        <fullName evidence="4">Efflux RND transporter periplasmic adaptor subunit</fullName>
    </submittedName>
</protein>